<dbReference type="Proteomes" id="UP000249393">
    <property type="component" value="Unassembled WGS sequence"/>
</dbReference>
<protein>
    <submittedName>
        <fullName evidence="4">Peptidase S9</fullName>
    </submittedName>
</protein>
<dbReference type="Pfam" id="PF00930">
    <property type="entry name" value="DPPIV_N"/>
    <property type="match status" value="1"/>
</dbReference>
<evidence type="ECO:0000256" key="1">
    <source>
        <dbReference type="SAM" id="SignalP"/>
    </source>
</evidence>
<organism evidence="4 5">
    <name type="scientific">Caulobacter segnis</name>
    <dbReference type="NCBI Taxonomy" id="88688"/>
    <lineage>
        <taxon>Bacteria</taxon>
        <taxon>Pseudomonadati</taxon>
        <taxon>Pseudomonadota</taxon>
        <taxon>Alphaproteobacteria</taxon>
        <taxon>Caulobacterales</taxon>
        <taxon>Caulobacteraceae</taxon>
        <taxon>Caulobacter</taxon>
    </lineage>
</organism>
<dbReference type="InterPro" id="IPR029058">
    <property type="entry name" value="AB_hydrolase_fold"/>
</dbReference>
<keyword evidence="1" id="KW-0732">Signal</keyword>
<gene>
    <name evidence="4" type="ORF">DI526_21645</name>
</gene>
<dbReference type="InterPro" id="IPR050278">
    <property type="entry name" value="Serine_Prot_S9B/DPPIV"/>
</dbReference>
<dbReference type="GO" id="GO:0008236">
    <property type="term" value="F:serine-type peptidase activity"/>
    <property type="evidence" value="ECO:0007669"/>
    <property type="project" value="InterPro"/>
</dbReference>
<comment type="caution">
    <text evidence="4">The sequence shown here is derived from an EMBL/GenBank/DDBJ whole genome shotgun (WGS) entry which is preliminary data.</text>
</comment>
<reference evidence="4 5" key="1">
    <citation type="submission" date="2017-08" db="EMBL/GenBank/DDBJ databases">
        <title>Infants hospitalized years apart are colonized by the same room-sourced microbial strains.</title>
        <authorList>
            <person name="Brooks B."/>
            <person name="Olm M.R."/>
            <person name="Firek B.A."/>
            <person name="Baker R."/>
            <person name="Thomas B.C."/>
            <person name="Morowitz M.J."/>
            <person name="Banfield J.F."/>
        </authorList>
    </citation>
    <scope>NUCLEOTIDE SEQUENCE [LARGE SCALE GENOMIC DNA]</scope>
    <source>
        <strain evidence="4">S2_003_000_R2_4</strain>
    </source>
</reference>
<dbReference type="EMBL" id="QFQZ01000115">
    <property type="protein sequence ID" value="PZR30760.1"/>
    <property type="molecule type" value="Genomic_DNA"/>
</dbReference>
<dbReference type="Gene3D" id="3.40.50.1820">
    <property type="entry name" value="alpha/beta hydrolase"/>
    <property type="match status" value="1"/>
</dbReference>
<evidence type="ECO:0000313" key="4">
    <source>
        <dbReference type="EMBL" id="PZR30760.1"/>
    </source>
</evidence>
<dbReference type="InterPro" id="IPR001375">
    <property type="entry name" value="Peptidase_S9_cat"/>
</dbReference>
<dbReference type="Pfam" id="PF00326">
    <property type="entry name" value="Peptidase_S9"/>
    <property type="match status" value="1"/>
</dbReference>
<feature type="domain" description="Dipeptidylpeptidase IV N-terminal" evidence="3">
    <location>
        <begin position="133"/>
        <end position="456"/>
    </location>
</feature>
<proteinExistence type="predicted"/>
<dbReference type="Gene3D" id="2.140.10.30">
    <property type="entry name" value="Dipeptidylpeptidase IV, N-terminal domain"/>
    <property type="match status" value="1"/>
</dbReference>
<dbReference type="SUPFAM" id="SSF82171">
    <property type="entry name" value="DPP6 N-terminal domain-like"/>
    <property type="match status" value="1"/>
</dbReference>
<evidence type="ECO:0000259" key="2">
    <source>
        <dbReference type="Pfam" id="PF00326"/>
    </source>
</evidence>
<feature type="signal peptide" evidence="1">
    <location>
        <begin position="1"/>
        <end position="23"/>
    </location>
</feature>
<dbReference type="GO" id="GO:0006508">
    <property type="term" value="P:proteolysis"/>
    <property type="evidence" value="ECO:0007669"/>
    <property type="project" value="InterPro"/>
</dbReference>
<feature type="domain" description="Peptidase S9 prolyl oligopeptidase catalytic" evidence="2">
    <location>
        <begin position="544"/>
        <end position="744"/>
    </location>
</feature>
<dbReference type="InterPro" id="IPR002469">
    <property type="entry name" value="Peptidase_S9B_N"/>
</dbReference>
<dbReference type="PANTHER" id="PTHR11731">
    <property type="entry name" value="PROTEASE FAMILY S9B,C DIPEPTIDYL-PEPTIDASE IV-RELATED"/>
    <property type="match status" value="1"/>
</dbReference>
<dbReference type="AlphaFoldDB" id="A0A2W5USR4"/>
<dbReference type="PANTHER" id="PTHR11731:SF193">
    <property type="entry name" value="DIPEPTIDYL PEPTIDASE 9"/>
    <property type="match status" value="1"/>
</dbReference>
<dbReference type="SUPFAM" id="SSF53474">
    <property type="entry name" value="alpha/beta-Hydrolases"/>
    <property type="match status" value="1"/>
</dbReference>
<evidence type="ECO:0000259" key="3">
    <source>
        <dbReference type="Pfam" id="PF00930"/>
    </source>
</evidence>
<feature type="chain" id="PRO_5016013312" evidence="1">
    <location>
        <begin position="24"/>
        <end position="746"/>
    </location>
</feature>
<dbReference type="RefSeq" id="WP_304282731.1">
    <property type="nucleotide sequence ID" value="NZ_QFQZ01000115.1"/>
</dbReference>
<sequence>MKTPSLTALAAVLALTSPAQSLAKNGAEKLTPERIFADPSLSGPTARGVALSPDGKRVTYLKAKPDAANVQDLWAADVKGGEPYRLIDSAALSSGAKELSEAEKARRERARVAATRGIIEYSWDKQGRFILVPLDGDLYVDSVADGKVTRLTETPGDEVDARVSPKGGYVSYVRDQNLYIKPLTGGAETALTTEGKDALSFGTAEFIAQEELDRFTGYWWSPDEARIVYTRVDESGVDIVPRADIGPSGATIVNQRYPRAGRPNAVVELLVRDLASGKVTPLDLGANKDIYLARVDWSADGKTIYAQRLTRDQKTLDLIAFDAATGAGRVILTQTDPHYIEVADDFHALKDGSFLWSSEQDGNRHLYRYATDGKLIAQVTKGDWPVSALEGVDEARKVAIFAASMDTPLERRLYEVSYAKPSKPKALTSAGGWWTAKVAGAGGAFAGSYSDPKTPPQTALYSADGKRVRWIEENKLAEGHPYWPYASTLPVPEFGSLKAADGETLYYEILKPTNFDPAKKYPAIVSVYGGPHAQRVTKGWHSPSERTYLEAGYVIFKLDNRGSGNRSAKFMRALDRRMGTVEVEDQLQGAKFLAGLPYVDPDKLGVMGWSYGGFMTLMLMTAENTPFKAGAAGAPPTEWSLYDTAYTERYMGKPDENKAGYAYSDINTRLDKLKPGSLLLLHGMADDNVILENSTRVMAALQKKAIPFEMALYPGERHSAGSGKSKGLSVLKTHLDFFDRKLKGGQ</sequence>
<dbReference type="GO" id="GO:0008239">
    <property type="term" value="F:dipeptidyl-peptidase activity"/>
    <property type="evidence" value="ECO:0007669"/>
    <property type="project" value="TreeGrafter"/>
</dbReference>
<name>A0A2W5USR4_9CAUL</name>
<evidence type="ECO:0000313" key="5">
    <source>
        <dbReference type="Proteomes" id="UP000249393"/>
    </source>
</evidence>
<accession>A0A2W5USR4</accession>